<name>A0AA86N9P1_9EUKA</name>
<reference evidence="5 6" key="2">
    <citation type="submission" date="2024-07" db="EMBL/GenBank/DDBJ databases">
        <authorList>
            <person name="Akdeniz Z."/>
        </authorList>
    </citation>
    <scope>NUCLEOTIDE SEQUENCE [LARGE SCALE GENOMIC DNA]</scope>
</reference>
<dbReference type="PANTHER" id="PTHR24373">
    <property type="entry name" value="SLIT RELATED LEUCINE-RICH REPEAT NEURONAL PROTEIN"/>
    <property type="match status" value="1"/>
</dbReference>
<dbReference type="EMBL" id="CAXDID020000119">
    <property type="protein sequence ID" value="CAL6031236.1"/>
    <property type="molecule type" value="Genomic_DNA"/>
</dbReference>
<dbReference type="GO" id="GO:0005615">
    <property type="term" value="C:extracellular space"/>
    <property type="evidence" value="ECO:0007669"/>
    <property type="project" value="TreeGrafter"/>
</dbReference>
<keyword evidence="1" id="KW-0433">Leucine-rich repeat</keyword>
<dbReference type="Proteomes" id="UP001642409">
    <property type="component" value="Unassembled WGS sequence"/>
</dbReference>
<evidence type="ECO:0000313" key="4">
    <source>
        <dbReference type="EMBL" id="CAI9915587.1"/>
    </source>
</evidence>
<evidence type="ECO:0000256" key="1">
    <source>
        <dbReference type="ARBA" id="ARBA00022614"/>
    </source>
</evidence>
<proteinExistence type="predicted"/>
<dbReference type="InterPro" id="IPR025875">
    <property type="entry name" value="Leu-rich_rpt_4"/>
</dbReference>
<protein>
    <submittedName>
        <fullName evidence="4">Leucine-rich repeat domain-containing protein</fullName>
    </submittedName>
    <submittedName>
        <fullName evidence="5">Leucine-rich_repeat domain-containing protein</fullName>
    </submittedName>
</protein>
<comment type="caution">
    <text evidence="4">The sequence shown here is derived from an EMBL/GenBank/DDBJ whole genome shotgun (WGS) entry which is preliminary data.</text>
</comment>
<evidence type="ECO:0000313" key="6">
    <source>
        <dbReference type="Proteomes" id="UP001642409"/>
    </source>
</evidence>
<dbReference type="AlphaFoldDB" id="A0AA86N9P1"/>
<keyword evidence="2" id="KW-0732">Signal</keyword>
<evidence type="ECO:0000313" key="5">
    <source>
        <dbReference type="EMBL" id="CAL6031236.1"/>
    </source>
</evidence>
<sequence length="286" mass="33981">MQSNKPNYTIIDSEVHVNDDQKLTTFEFMDSDKTKHSIQIKRCFNVCFQIVPTCVTKLKINGCRLQKLNGLSKMLLYELDLSGNNITDISELQSFWNGLTDLNLSDNQIVDISPLGVNFKTQQLKFKLNKLDLSQNRIINIDALKEQNEIEELFLYNNCIQDFKPFKRSTKLLLYYQTQRKLINGVWYPKRNHAWEYPDAKYYDFQLKLDKQQQKYQNKYLIIIKSQKQSKRMKQKQKKAVKGYAVYITHIEKKLKSIQKNFSQFMNCSAVIFSQFQYSDMTQQYF</sequence>
<keyword evidence="3" id="KW-0677">Repeat</keyword>
<dbReference type="PANTHER" id="PTHR24373:SF261">
    <property type="entry name" value="VASORIN"/>
    <property type="match status" value="1"/>
</dbReference>
<reference evidence="4" key="1">
    <citation type="submission" date="2023-06" db="EMBL/GenBank/DDBJ databases">
        <authorList>
            <person name="Kurt Z."/>
        </authorList>
    </citation>
    <scope>NUCLEOTIDE SEQUENCE</scope>
</reference>
<gene>
    <name evidence="4" type="ORF">HINF_LOCUS3232</name>
    <name evidence="5" type="ORF">HINF_LOCUS33907</name>
</gene>
<dbReference type="Pfam" id="PF12799">
    <property type="entry name" value="LRR_4"/>
    <property type="match status" value="1"/>
</dbReference>
<dbReference type="Gene3D" id="3.80.10.10">
    <property type="entry name" value="Ribonuclease Inhibitor"/>
    <property type="match status" value="1"/>
</dbReference>
<dbReference type="SUPFAM" id="SSF52058">
    <property type="entry name" value="L domain-like"/>
    <property type="match status" value="1"/>
</dbReference>
<dbReference type="GO" id="GO:0031012">
    <property type="term" value="C:extracellular matrix"/>
    <property type="evidence" value="ECO:0007669"/>
    <property type="project" value="TreeGrafter"/>
</dbReference>
<organism evidence="4">
    <name type="scientific">Hexamita inflata</name>
    <dbReference type="NCBI Taxonomy" id="28002"/>
    <lineage>
        <taxon>Eukaryota</taxon>
        <taxon>Metamonada</taxon>
        <taxon>Diplomonadida</taxon>
        <taxon>Hexamitidae</taxon>
        <taxon>Hexamitinae</taxon>
        <taxon>Hexamita</taxon>
    </lineage>
</organism>
<dbReference type="EMBL" id="CATOUU010000075">
    <property type="protein sequence ID" value="CAI9915587.1"/>
    <property type="molecule type" value="Genomic_DNA"/>
</dbReference>
<dbReference type="InterPro" id="IPR032675">
    <property type="entry name" value="LRR_dom_sf"/>
</dbReference>
<keyword evidence="6" id="KW-1185">Reference proteome</keyword>
<evidence type="ECO:0000256" key="3">
    <source>
        <dbReference type="ARBA" id="ARBA00022737"/>
    </source>
</evidence>
<evidence type="ECO:0000256" key="2">
    <source>
        <dbReference type="ARBA" id="ARBA00022729"/>
    </source>
</evidence>
<dbReference type="InterPro" id="IPR050328">
    <property type="entry name" value="Dev_Immune_Receptor"/>
</dbReference>
<dbReference type="PROSITE" id="PS51450">
    <property type="entry name" value="LRR"/>
    <property type="match status" value="3"/>
</dbReference>
<dbReference type="InterPro" id="IPR001611">
    <property type="entry name" value="Leu-rich_rpt"/>
</dbReference>
<accession>A0AA86N9P1</accession>